<dbReference type="SUPFAM" id="SSF52540">
    <property type="entry name" value="P-loop containing nucleoside triphosphate hydrolases"/>
    <property type="match status" value="1"/>
</dbReference>
<evidence type="ECO:0000256" key="5">
    <source>
        <dbReference type="ARBA" id="ARBA00022692"/>
    </source>
</evidence>
<protein>
    <submittedName>
        <fullName evidence="18">DNA translocase FtsK 4TM domain-containing protein</fullName>
    </submittedName>
</protein>
<dbReference type="PANTHER" id="PTHR22683:SF41">
    <property type="entry name" value="DNA TRANSLOCASE FTSK"/>
    <property type="match status" value="1"/>
</dbReference>
<name>A0A921AU35_9BACT</name>
<keyword evidence="10" id="KW-0238">DNA-binding</keyword>
<accession>A0A921AU35</accession>
<dbReference type="Gene3D" id="3.30.980.40">
    <property type="match status" value="1"/>
</dbReference>
<feature type="transmembrane region" description="Helical" evidence="16">
    <location>
        <begin position="144"/>
        <end position="167"/>
    </location>
</feature>
<dbReference type="InterPro" id="IPR036390">
    <property type="entry name" value="WH_DNA-bd_sf"/>
</dbReference>
<dbReference type="InterPro" id="IPR041027">
    <property type="entry name" value="FtsK_alpha"/>
</dbReference>
<dbReference type="SMART" id="SM00382">
    <property type="entry name" value="AAA"/>
    <property type="match status" value="1"/>
</dbReference>
<feature type="compositionally biased region" description="Acidic residues" evidence="15">
    <location>
        <begin position="353"/>
        <end position="362"/>
    </location>
</feature>
<comment type="subunit">
    <text evidence="13">Homohexamer. Forms a ring that surrounds DNA.</text>
</comment>
<keyword evidence="3" id="KW-1003">Cell membrane</keyword>
<dbReference type="CDD" id="cd01127">
    <property type="entry name" value="TrwB_TraG_TraD_VirD4"/>
    <property type="match status" value="1"/>
</dbReference>
<feature type="region of interest" description="Disordered" evidence="15">
    <location>
        <begin position="344"/>
        <end position="365"/>
    </location>
</feature>
<feature type="transmembrane region" description="Helical" evidence="16">
    <location>
        <begin position="70"/>
        <end position="90"/>
    </location>
</feature>
<gene>
    <name evidence="18" type="ORF">K8W16_01845</name>
</gene>
<feature type="region of interest" description="Disordered" evidence="15">
    <location>
        <begin position="226"/>
        <end position="260"/>
    </location>
</feature>
<dbReference type="InterPro" id="IPR050206">
    <property type="entry name" value="FtsK/SpoIIIE/SftA"/>
</dbReference>
<dbReference type="PROSITE" id="PS50901">
    <property type="entry name" value="FTSK"/>
    <property type="match status" value="1"/>
</dbReference>
<feature type="transmembrane region" description="Helical" evidence="16">
    <location>
        <begin position="12"/>
        <end position="30"/>
    </location>
</feature>
<evidence type="ECO:0000256" key="7">
    <source>
        <dbReference type="ARBA" id="ARBA00022829"/>
    </source>
</evidence>
<dbReference type="Proteomes" id="UP000698963">
    <property type="component" value="Unassembled WGS sequence"/>
</dbReference>
<dbReference type="GO" id="GO:0007059">
    <property type="term" value="P:chromosome segregation"/>
    <property type="evidence" value="ECO:0007669"/>
    <property type="project" value="UniProtKB-KW"/>
</dbReference>
<dbReference type="InterPro" id="IPR003593">
    <property type="entry name" value="AAA+_ATPase"/>
</dbReference>
<proteinExistence type="inferred from homology"/>
<evidence type="ECO:0000256" key="12">
    <source>
        <dbReference type="ARBA" id="ARBA00023306"/>
    </source>
</evidence>
<dbReference type="SMART" id="SM00843">
    <property type="entry name" value="Ftsk_gamma"/>
    <property type="match status" value="1"/>
</dbReference>
<dbReference type="Pfam" id="PF17854">
    <property type="entry name" value="FtsK_alpha"/>
    <property type="match status" value="1"/>
</dbReference>
<comment type="caution">
    <text evidence="18">The sequence shown here is derived from an EMBL/GenBank/DDBJ whole genome shotgun (WGS) entry which is preliminary data.</text>
</comment>
<dbReference type="GO" id="GO:0005886">
    <property type="term" value="C:plasma membrane"/>
    <property type="evidence" value="ECO:0007669"/>
    <property type="project" value="UniProtKB-SubCell"/>
</dbReference>
<organism evidence="18 19">
    <name type="scientific">Mailhella massiliensis</name>
    <dbReference type="NCBI Taxonomy" id="1903261"/>
    <lineage>
        <taxon>Bacteria</taxon>
        <taxon>Pseudomonadati</taxon>
        <taxon>Thermodesulfobacteriota</taxon>
        <taxon>Desulfovibrionia</taxon>
        <taxon>Desulfovibrionales</taxon>
        <taxon>Desulfovibrionaceae</taxon>
        <taxon>Mailhella</taxon>
    </lineage>
</organism>
<dbReference type="SUPFAM" id="SSF46785">
    <property type="entry name" value="Winged helix' DNA-binding domain"/>
    <property type="match status" value="1"/>
</dbReference>
<evidence type="ECO:0000256" key="2">
    <source>
        <dbReference type="ARBA" id="ARBA00006474"/>
    </source>
</evidence>
<comment type="subcellular location">
    <subcellularLocation>
        <location evidence="1">Cell membrane</location>
        <topology evidence="1">Multi-pass membrane protein</topology>
    </subcellularLocation>
</comment>
<evidence type="ECO:0000256" key="8">
    <source>
        <dbReference type="ARBA" id="ARBA00022840"/>
    </source>
</evidence>
<dbReference type="Gene3D" id="3.40.50.300">
    <property type="entry name" value="P-loop containing nucleotide triphosphate hydrolases"/>
    <property type="match status" value="1"/>
</dbReference>
<evidence type="ECO:0000256" key="11">
    <source>
        <dbReference type="ARBA" id="ARBA00023136"/>
    </source>
</evidence>
<keyword evidence="7" id="KW-0159">Chromosome partition</keyword>
<comment type="similarity">
    <text evidence="2">Belongs to the FtsK/SpoIIIE/SftA family.</text>
</comment>
<dbReference type="InterPro" id="IPR036388">
    <property type="entry name" value="WH-like_DNA-bd_sf"/>
</dbReference>
<evidence type="ECO:0000313" key="18">
    <source>
        <dbReference type="EMBL" id="HJD96375.1"/>
    </source>
</evidence>
<dbReference type="Pfam" id="PF09397">
    <property type="entry name" value="FtsK_gamma"/>
    <property type="match status" value="1"/>
</dbReference>
<keyword evidence="4" id="KW-0132">Cell division</keyword>
<dbReference type="InterPro" id="IPR018541">
    <property type="entry name" value="Ftsk_gamma"/>
</dbReference>
<feature type="compositionally biased region" description="Basic and acidic residues" evidence="15">
    <location>
        <begin position="226"/>
        <end position="257"/>
    </location>
</feature>
<evidence type="ECO:0000256" key="4">
    <source>
        <dbReference type="ARBA" id="ARBA00022618"/>
    </source>
</evidence>
<feature type="transmembrane region" description="Helical" evidence="16">
    <location>
        <begin position="120"/>
        <end position="138"/>
    </location>
</feature>
<keyword evidence="12" id="KW-0131">Cell cycle</keyword>
<dbReference type="GO" id="GO:0005524">
    <property type="term" value="F:ATP binding"/>
    <property type="evidence" value="ECO:0007669"/>
    <property type="project" value="UniProtKB-UniRule"/>
</dbReference>
<evidence type="ECO:0000256" key="6">
    <source>
        <dbReference type="ARBA" id="ARBA00022741"/>
    </source>
</evidence>
<keyword evidence="8 14" id="KW-0067">ATP-binding</keyword>
<evidence type="ECO:0000256" key="16">
    <source>
        <dbReference type="SAM" id="Phobius"/>
    </source>
</evidence>
<dbReference type="GO" id="GO:0003677">
    <property type="term" value="F:DNA binding"/>
    <property type="evidence" value="ECO:0007669"/>
    <property type="project" value="UniProtKB-KW"/>
</dbReference>
<dbReference type="Pfam" id="PF01580">
    <property type="entry name" value="FtsK_SpoIIIE"/>
    <property type="match status" value="1"/>
</dbReference>
<dbReference type="GO" id="GO:0051301">
    <property type="term" value="P:cell division"/>
    <property type="evidence" value="ECO:0007669"/>
    <property type="project" value="UniProtKB-KW"/>
</dbReference>
<keyword evidence="11 16" id="KW-0472">Membrane</keyword>
<evidence type="ECO:0000256" key="9">
    <source>
        <dbReference type="ARBA" id="ARBA00022989"/>
    </source>
</evidence>
<evidence type="ECO:0000259" key="17">
    <source>
        <dbReference type="PROSITE" id="PS50901"/>
    </source>
</evidence>
<evidence type="ECO:0000256" key="14">
    <source>
        <dbReference type="PROSITE-ProRule" id="PRU00289"/>
    </source>
</evidence>
<evidence type="ECO:0000256" key="15">
    <source>
        <dbReference type="SAM" id="MobiDB-lite"/>
    </source>
</evidence>
<dbReference type="InterPro" id="IPR027417">
    <property type="entry name" value="P-loop_NTPase"/>
</dbReference>
<dbReference type="RefSeq" id="WP_304120651.1">
    <property type="nucleotide sequence ID" value="NZ_DYZA01000032.1"/>
</dbReference>
<keyword evidence="6 14" id="KW-0547">Nucleotide-binding</keyword>
<dbReference type="InterPro" id="IPR025199">
    <property type="entry name" value="FtsK_4TM"/>
</dbReference>
<keyword evidence="5 16" id="KW-0812">Transmembrane</keyword>
<evidence type="ECO:0000256" key="13">
    <source>
        <dbReference type="ARBA" id="ARBA00025923"/>
    </source>
</evidence>
<evidence type="ECO:0000256" key="3">
    <source>
        <dbReference type="ARBA" id="ARBA00022475"/>
    </source>
</evidence>
<feature type="region of interest" description="Disordered" evidence="15">
    <location>
        <begin position="431"/>
        <end position="452"/>
    </location>
</feature>
<evidence type="ECO:0000313" key="19">
    <source>
        <dbReference type="Proteomes" id="UP000698963"/>
    </source>
</evidence>
<dbReference type="AlphaFoldDB" id="A0A921AU35"/>
<feature type="binding site" evidence="14">
    <location>
        <begin position="603"/>
        <end position="610"/>
    </location>
    <ligand>
        <name>ATP</name>
        <dbReference type="ChEBI" id="CHEBI:30616"/>
    </ligand>
</feature>
<dbReference type="PANTHER" id="PTHR22683">
    <property type="entry name" value="SPORULATION PROTEIN RELATED"/>
    <property type="match status" value="1"/>
</dbReference>
<dbReference type="InterPro" id="IPR002543">
    <property type="entry name" value="FtsK_dom"/>
</dbReference>
<evidence type="ECO:0000256" key="1">
    <source>
        <dbReference type="ARBA" id="ARBA00004651"/>
    </source>
</evidence>
<evidence type="ECO:0000256" key="10">
    <source>
        <dbReference type="ARBA" id="ARBA00023125"/>
    </source>
</evidence>
<feature type="transmembrane region" description="Helical" evidence="16">
    <location>
        <begin position="96"/>
        <end position="113"/>
    </location>
</feature>
<dbReference type="Gene3D" id="1.10.10.10">
    <property type="entry name" value="Winged helix-like DNA-binding domain superfamily/Winged helix DNA-binding domain"/>
    <property type="match status" value="1"/>
</dbReference>
<reference evidence="18" key="2">
    <citation type="submission" date="2021-09" db="EMBL/GenBank/DDBJ databases">
        <authorList>
            <person name="Gilroy R."/>
        </authorList>
    </citation>
    <scope>NUCLEOTIDE SEQUENCE</scope>
    <source>
        <strain evidence="18">ChiGjej2B2-19336</strain>
    </source>
</reference>
<feature type="domain" description="FtsK" evidence="17">
    <location>
        <begin position="586"/>
        <end position="796"/>
    </location>
</feature>
<keyword evidence="9 16" id="KW-1133">Transmembrane helix</keyword>
<reference evidence="18" key="1">
    <citation type="journal article" date="2021" name="PeerJ">
        <title>Extensive microbial diversity within the chicken gut microbiome revealed by metagenomics and culture.</title>
        <authorList>
            <person name="Gilroy R."/>
            <person name="Ravi A."/>
            <person name="Getino M."/>
            <person name="Pursley I."/>
            <person name="Horton D.L."/>
            <person name="Alikhan N.F."/>
            <person name="Baker D."/>
            <person name="Gharbi K."/>
            <person name="Hall N."/>
            <person name="Watson M."/>
            <person name="Adriaenssens E.M."/>
            <person name="Foster-Nyarko E."/>
            <person name="Jarju S."/>
            <person name="Secka A."/>
            <person name="Antonio M."/>
            <person name="Oren A."/>
            <person name="Chaudhuri R.R."/>
            <person name="La Ragione R."/>
            <person name="Hildebrand F."/>
            <person name="Pallen M.J."/>
        </authorList>
    </citation>
    <scope>NUCLEOTIDE SEQUENCE</scope>
    <source>
        <strain evidence="18">ChiGjej2B2-19336</strain>
    </source>
</reference>
<sequence>MYGHRLIRELLGLLFLFCGLLMLLSLWSYHAGDPTFNQAVSIQASSVQNAAGLFGAYLAGFLVDSFGVGSFLWVVFFLAVGAGLVSRWLVLKWYRWLGYVLLFSCVLVTSSAFDVTVHGIHGGGITGQWLSALSLIFFSPSGSFLLWLFVFLIAMELSFSISWLTLISRLIAWVMRKIPSFGTTYDLPVPHVPSSLKRLAAKLGREKEGASRPRVVFDIIAGRKKKEPEQEHPALDLNLHEDVPEAKKPEESPKEENASGFLHLAEEPAVRKNELSDEVKSVPLILWEEESRAHEASVPKEEQEFILELDDPVGDASMEKPVAVESAAGRPVAEFSSLETACIQESDKGQEEHTEEPEEEELGPSALAALSARSSLREDDFPAVVVSSSHTGEKACVESSFTEEVKDEEYASVDTAVAGAMAMQKDFMAASSATTETPAPALPKRRELSLPPLDLLSPLPENDLASRPDGATLTRQGEALITCLKNFNVHATLARITPGPVVTLFEVRPAPGVKATRITNLANDLAMSLKAVSVRMQAPVPGTDTVGVEVPNEKRATVHFREIVENESFRQAKSLLTVALGKDTGGRPVSADLAKMPHLLVAGATGAGKSVCLNAIILSLLYRARPDEVQMILVDPKRVELSMYADLPHLVHPVVTDMDLTKNALLWAIDEMNRRLSLFSKVKVRNITGYNERQARLRAEVEAGGSMPLDAETGEPEDLSNMPFLVIIVDELSDLMMVKRKEVEGSIVRLAQLARAAGIHLIIATQRPSVDVVTGIIKANFPCRIAFKVTSGQDSRTILDGAGAEKLLGMGDMLFKPNGGMIQRLHGAFVSDEEVSAVVEYWKRQQAPNYKIDFSEFGSDAAEEGSEDFGQPASRGNDIVDDPIYAEAIQFVLDNGKVSISLLQRRFRIGFNRAARFVEQMEKDGLLSQADGTRPRSVVHR</sequence>
<dbReference type="Pfam" id="PF13491">
    <property type="entry name" value="FtsK_4TM"/>
    <property type="match status" value="1"/>
</dbReference>
<dbReference type="EMBL" id="DYZA01000032">
    <property type="protein sequence ID" value="HJD96375.1"/>
    <property type="molecule type" value="Genomic_DNA"/>
</dbReference>